<dbReference type="SUPFAM" id="SSF55347">
    <property type="entry name" value="Glyceraldehyde-3-phosphate dehydrogenase-like, C-terminal domain"/>
    <property type="match status" value="1"/>
</dbReference>
<dbReference type="InterPro" id="IPR058924">
    <property type="entry name" value="AGPR_dimerisation_dom"/>
</dbReference>
<dbReference type="Pfam" id="PF22698">
    <property type="entry name" value="Semialdhyde_dhC_1"/>
    <property type="match status" value="1"/>
</dbReference>
<dbReference type="InterPro" id="IPR050085">
    <property type="entry name" value="AGPR"/>
</dbReference>
<evidence type="ECO:0000313" key="8">
    <source>
        <dbReference type="EMBL" id="MBO8479333.1"/>
    </source>
</evidence>
<dbReference type="InterPro" id="IPR023013">
    <property type="entry name" value="AGPR_AS"/>
</dbReference>
<evidence type="ECO:0000256" key="4">
    <source>
        <dbReference type="ARBA" id="ARBA00023002"/>
    </source>
</evidence>
<dbReference type="InterPro" id="IPR036291">
    <property type="entry name" value="NAD(P)-bd_dom_sf"/>
</dbReference>
<comment type="function">
    <text evidence="5">Catalyzes the NADPH-dependent reduction of N-acetyl-5-glutamyl phosphate to yield N-acetyl-L-glutamate 5-semialdehyde.</text>
</comment>
<keyword evidence="3 5" id="KW-0521">NADP</keyword>
<comment type="catalytic activity">
    <reaction evidence="5">
        <text>N-acetyl-L-glutamate 5-semialdehyde + phosphate + NADP(+) = N-acetyl-L-glutamyl 5-phosphate + NADPH + H(+)</text>
        <dbReference type="Rhea" id="RHEA:21588"/>
        <dbReference type="ChEBI" id="CHEBI:15378"/>
        <dbReference type="ChEBI" id="CHEBI:29123"/>
        <dbReference type="ChEBI" id="CHEBI:43474"/>
        <dbReference type="ChEBI" id="CHEBI:57783"/>
        <dbReference type="ChEBI" id="CHEBI:57936"/>
        <dbReference type="ChEBI" id="CHEBI:58349"/>
        <dbReference type="EC" id="1.2.1.38"/>
    </reaction>
</comment>
<dbReference type="PANTHER" id="PTHR32338:SF10">
    <property type="entry name" value="N-ACETYL-GAMMA-GLUTAMYL-PHOSPHATE REDUCTASE, CHLOROPLASTIC-RELATED"/>
    <property type="match status" value="1"/>
</dbReference>
<keyword evidence="5" id="KW-0963">Cytoplasm</keyword>
<organism evidence="8 9">
    <name type="scientific">Candidatus Cryptobacteroides excrementipullorum</name>
    <dbReference type="NCBI Taxonomy" id="2840761"/>
    <lineage>
        <taxon>Bacteria</taxon>
        <taxon>Pseudomonadati</taxon>
        <taxon>Bacteroidota</taxon>
        <taxon>Bacteroidia</taxon>
        <taxon>Bacteroidales</taxon>
        <taxon>Candidatus Cryptobacteroides</taxon>
    </lineage>
</organism>
<name>A0A9D9IV73_9BACT</name>
<protein>
    <recommendedName>
        <fullName evidence="5">N-acetyl-gamma-glutamyl-phosphate reductase</fullName>
        <shortName evidence="5">AGPR</shortName>
        <ecNumber evidence="5">1.2.1.38</ecNumber>
    </recommendedName>
    <alternativeName>
        <fullName evidence="5">N-acetyl-glutamate semialdehyde dehydrogenase</fullName>
        <shortName evidence="5">NAGSA dehydrogenase</shortName>
    </alternativeName>
</protein>
<keyword evidence="1 5" id="KW-0055">Arginine biosynthesis</keyword>
<dbReference type="Gene3D" id="3.30.360.10">
    <property type="entry name" value="Dihydrodipicolinate Reductase, domain 2"/>
    <property type="match status" value="1"/>
</dbReference>
<dbReference type="Proteomes" id="UP000823771">
    <property type="component" value="Unassembled WGS sequence"/>
</dbReference>
<comment type="similarity">
    <text evidence="5">Belongs to the NAGSA dehydrogenase family. Type 1 subfamily.</text>
</comment>
<dbReference type="SUPFAM" id="SSF51735">
    <property type="entry name" value="NAD(P)-binding Rossmann-fold domains"/>
    <property type="match status" value="1"/>
</dbReference>
<dbReference type="InterPro" id="IPR000706">
    <property type="entry name" value="AGPR_type-1"/>
</dbReference>
<dbReference type="Gene3D" id="3.40.50.720">
    <property type="entry name" value="NAD(P)-binding Rossmann-like Domain"/>
    <property type="match status" value="1"/>
</dbReference>
<dbReference type="EMBL" id="JADILZ010000105">
    <property type="protein sequence ID" value="MBO8479333.1"/>
    <property type="molecule type" value="Genomic_DNA"/>
</dbReference>
<keyword evidence="2 5" id="KW-0028">Amino-acid biosynthesis</keyword>
<dbReference type="GO" id="GO:0051287">
    <property type="term" value="F:NAD binding"/>
    <property type="evidence" value="ECO:0007669"/>
    <property type="project" value="InterPro"/>
</dbReference>
<evidence type="ECO:0000259" key="7">
    <source>
        <dbReference type="SMART" id="SM00859"/>
    </source>
</evidence>
<evidence type="ECO:0000313" key="9">
    <source>
        <dbReference type="Proteomes" id="UP000823771"/>
    </source>
</evidence>
<evidence type="ECO:0000256" key="2">
    <source>
        <dbReference type="ARBA" id="ARBA00022605"/>
    </source>
</evidence>
<dbReference type="SMART" id="SM00859">
    <property type="entry name" value="Semialdhyde_dh"/>
    <property type="match status" value="1"/>
</dbReference>
<dbReference type="EC" id="1.2.1.38" evidence="5"/>
<dbReference type="AlphaFoldDB" id="A0A9D9IV73"/>
<comment type="caution">
    <text evidence="8">The sequence shown here is derived from an EMBL/GenBank/DDBJ whole genome shotgun (WGS) entry which is preliminary data.</text>
</comment>
<reference evidence="8" key="2">
    <citation type="journal article" date="2021" name="PeerJ">
        <title>Extensive microbial diversity within the chicken gut microbiome revealed by metagenomics and culture.</title>
        <authorList>
            <person name="Gilroy R."/>
            <person name="Ravi A."/>
            <person name="Getino M."/>
            <person name="Pursley I."/>
            <person name="Horton D.L."/>
            <person name="Alikhan N.F."/>
            <person name="Baker D."/>
            <person name="Gharbi K."/>
            <person name="Hall N."/>
            <person name="Watson M."/>
            <person name="Adriaenssens E.M."/>
            <person name="Foster-Nyarko E."/>
            <person name="Jarju S."/>
            <person name="Secka A."/>
            <person name="Antonio M."/>
            <person name="Oren A."/>
            <person name="Chaudhuri R.R."/>
            <person name="La Ragione R."/>
            <person name="Hildebrand F."/>
            <person name="Pallen M.J."/>
        </authorList>
    </citation>
    <scope>NUCLEOTIDE SEQUENCE</scope>
    <source>
        <strain evidence="8">2478</strain>
    </source>
</reference>
<evidence type="ECO:0000256" key="1">
    <source>
        <dbReference type="ARBA" id="ARBA00022571"/>
    </source>
</evidence>
<accession>A0A9D9IV73</accession>
<comment type="pathway">
    <text evidence="5">Amino-acid biosynthesis; L-arginine biosynthesis; N(2)-acetyl-L-ornithine from L-glutamate: step 3/4.</text>
</comment>
<dbReference type="PROSITE" id="PS01224">
    <property type="entry name" value="ARGC"/>
    <property type="match status" value="1"/>
</dbReference>
<evidence type="ECO:0000256" key="3">
    <source>
        <dbReference type="ARBA" id="ARBA00022857"/>
    </source>
</evidence>
<dbReference type="GO" id="GO:0070401">
    <property type="term" value="F:NADP+ binding"/>
    <property type="evidence" value="ECO:0007669"/>
    <property type="project" value="InterPro"/>
</dbReference>
<dbReference type="InterPro" id="IPR000534">
    <property type="entry name" value="Semialdehyde_DH_NAD-bd"/>
</dbReference>
<feature type="domain" description="Semialdehyde dehydrogenase NAD-binding" evidence="7">
    <location>
        <begin position="4"/>
        <end position="125"/>
    </location>
</feature>
<dbReference type="GO" id="GO:0006526">
    <property type="term" value="P:L-arginine biosynthetic process"/>
    <property type="evidence" value="ECO:0007669"/>
    <property type="project" value="UniProtKB-UniRule"/>
</dbReference>
<comment type="subcellular location">
    <subcellularLocation>
        <location evidence="5">Cytoplasm</location>
    </subcellularLocation>
</comment>
<sequence length="340" mass="36570">MKIRAAIAGATGYTGGELLRILLNHPDVDVVAATTTSSEGTPVAEVHRDLLGETGLKFGTDLNDPDVLFLCLGHGLSRQFIDTHEISPGCRIIDLGNDFRLEGKYAGRDFIYGLCEQDRDRCRNAHDIANPGCFATAIQLALLPLAASGLLKDEIHVTAITGSTGAGKKLSETSHFSYRSDNISIYKLFTHQHLAEIRKNIGSVMAGVSPAMDGAGPGVTPEGCPAVNFVPMRGDFTRGIFASVYTRASEGYNEAAYRELYESYYASSPFVFHSEAPVSMKEVVNTNKGLLHLELHDGYVHVASVIDNLVKGASGQAVQNMNLMFGLEETAGLKLKASAF</sequence>
<evidence type="ECO:0000256" key="6">
    <source>
        <dbReference type="PROSITE-ProRule" id="PRU10010"/>
    </source>
</evidence>
<dbReference type="GO" id="GO:0003942">
    <property type="term" value="F:N-acetyl-gamma-glutamyl-phosphate reductase activity"/>
    <property type="evidence" value="ECO:0007669"/>
    <property type="project" value="UniProtKB-UniRule"/>
</dbReference>
<dbReference type="PANTHER" id="PTHR32338">
    <property type="entry name" value="N-ACETYL-GAMMA-GLUTAMYL-PHOSPHATE REDUCTASE, CHLOROPLASTIC-RELATED-RELATED"/>
    <property type="match status" value="1"/>
</dbReference>
<reference evidence="8" key="1">
    <citation type="submission" date="2020-10" db="EMBL/GenBank/DDBJ databases">
        <authorList>
            <person name="Gilroy R."/>
        </authorList>
    </citation>
    <scope>NUCLEOTIDE SEQUENCE</scope>
    <source>
        <strain evidence="8">2478</strain>
    </source>
</reference>
<feature type="active site" evidence="5 6">
    <location>
        <position position="133"/>
    </location>
</feature>
<evidence type="ECO:0000256" key="5">
    <source>
        <dbReference type="HAMAP-Rule" id="MF_00150"/>
    </source>
</evidence>
<dbReference type="CDD" id="cd23934">
    <property type="entry name" value="AGPR_1_C"/>
    <property type="match status" value="1"/>
</dbReference>
<gene>
    <name evidence="5" type="primary">argC</name>
    <name evidence="8" type="ORF">IAB80_10690</name>
</gene>
<proteinExistence type="inferred from homology"/>
<dbReference type="Pfam" id="PF01118">
    <property type="entry name" value="Semialdhyde_dh"/>
    <property type="match status" value="1"/>
</dbReference>
<dbReference type="GO" id="GO:0005737">
    <property type="term" value="C:cytoplasm"/>
    <property type="evidence" value="ECO:0007669"/>
    <property type="project" value="UniProtKB-SubCell"/>
</dbReference>
<dbReference type="HAMAP" id="MF_00150">
    <property type="entry name" value="ArgC_type1"/>
    <property type="match status" value="1"/>
</dbReference>
<dbReference type="CDD" id="cd17895">
    <property type="entry name" value="AGPR_1_N"/>
    <property type="match status" value="1"/>
</dbReference>
<dbReference type="NCBIfam" id="TIGR01850">
    <property type="entry name" value="argC"/>
    <property type="match status" value="1"/>
</dbReference>
<keyword evidence="4 5" id="KW-0560">Oxidoreductase</keyword>